<dbReference type="Pfam" id="PF15818">
    <property type="entry name" value="CCDC73"/>
    <property type="match status" value="1"/>
</dbReference>
<dbReference type="EMBL" id="VXAP01000285">
    <property type="protein sequence ID" value="NXL34320.1"/>
    <property type="molecule type" value="Genomic_DNA"/>
</dbReference>
<dbReference type="PANTHER" id="PTHR28660:SF1">
    <property type="entry name" value="COILED-COIL DOMAIN-CONTAINING PROTEIN 73"/>
    <property type="match status" value="1"/>
</dbReference>
<dbReference type="AlphaFoldDB" id="A0A7L0RWA1"/>
<feature type="non-terminal residue" evidence="3">
    <location>
        <position position="1"/>
    </location>
</feature>
<dbReference type="OrthoDB" id="6145717at2759"/>
<feature type="region of interest" description="Disordered" evidence="2">
    <location>
        <begin position="587"/>
        <end position="608"/>
    </location>
</feature>
<sequence length="1066" mass="121087">LQSPSETLLSIRLLDFKTSLLEAIEELRIRRETEINYEEQISKIVVEKQELEWQKETLQHQTDTLHQQNKEAMASFKKQLQARMFAMEEEKGKYQLAVETKEKEIEGLKEALKALQISKYTLQKKLNEMDQKLQMHLTAKEEHHKKLNEVEKCYATIACQFGIIKGVHGKLEHSVQEAIQLNKKLTSVNKRQETEISNLKEELKKVTTDLIRSKVTSQYRVGEENINLAAKEKQFQELQQKIKMETAVSKKVQEENAHIKEEKLEILSSLQCVQELLQRLTQTNVRTESELNALREDYQTLERDNELQREKAKENEEKFLNLQNEHEKALRTWKKDEENMRREIDTIKNELNCLKGVHRHLEDYHPPQGNQHSEQVENLQSGQEHSKDSDIQTIQKGKECMQPVIRKDCNSEHEEETEVKNTMDYSSSTEELQIEQKNILTLTDLQVLENSFKDEINVASPYEEKQREASPRNTLCTDTDLITQGRTSEVHVTECKEAENLGATPRMLLDENNAYLEQKLQDSTEPLTACHTQTGQIFLDSTDTAGAYKKNGSQETDSSKQELGNTTDESICTKADKKSNTIQRNTSVLTPEAPKPTKNAVCERSTDKQQAKELSFGILSSVKENSQMEHQKCTLRDGDNYVGNRLHKMEKTLLNLSGLNRDKLPFKQTHIDAEDGNYNDSARNINKNGVLRSTGVPATAAQNPPTLCCDNASSDDATKHSTNMCLSGTFNLCPPKIERGIHVGDKSSKQPEQDGTEQTGNATNTCTLNAEAISPVKADSLEIIAHKNPPTDRVSTDKRISCKKVNDDIQIHSIKNGYSLESNNSTNNTLLKEKKDSLNSTVPGRKFAEGHLKESCSLPMRTSGNLVNISGRSSFDLSTLDKKAEKTPVYLNFLDPSSCSRVNQKKGQTTWTSASKEPSLLKEKLPCSVENTKITSKTQCQNLSENLDRREAGLGSTSFNRAADTLNTSSIHQDPQGDSSEDRNAIAKTFYDSSFPIEHDKERFTALQHEQKSSHMTVSPTRSESALRDEDSSSMHNVIIQNQIEEIEKFLNLERFHSARKRKYEE</sequence>
<feature type="compositionally biased region" description="Polar residues" evidence="2">
    <location>
        <begin position="368"/>
        <end position="383"/>
    </location>
</feature>
<accession>A0A7L0RWA1</accession>
<evidence type="ECO:0000313" key="3">
    <source>
        <dbReference type="EMBL" id="NXL34320.1"/>
    </source>
</evidence>
<feature type="compositionally biased region" description="Basic and acidic residues" evidence="2">
    <location>
        <begin position="741"/>
        <end position="752"/>
    </location>
</feature>
<dbReference type="PANTHER" id="PTHR28660">
    <property type="entry name" value="COILED-COIL DOMAIN-CONTAINING PROTEIN 73"/>
    <property type="match status" value="1"/>
</dbReference>
<name>A0A7L0RWA1_GLABR</name>
<reference evidence="3 4" key="1">
    <citation type="submission" date="2019-09" db="EMBL/GenBank/DDBJ databases">
        <title>Bird 10,000 Genomes (B10K) Project - Family phase.</title>
        <authorList>
            <person name="Zhang G."/>
        </authorList>
    </citation>
    <scope>NUCLEOTIDE SEQUENCE [LARGE SCALE GENOMIC DNA]</scope>
    <source>
        <strain evidence="3">B10K-DU-008-63</strain>
    </source>
</reference>
<feature type="coiled-coil region" evidence="1">
    <location>
        <begin position="182"/>
        <end position="357"/>
    </location>
</feature>
<evidence type="ECO:0000313" key="4">
    <source>
        <dbReference type="Proteomes" id="UP000591073"/>
    </source>
</evidence>
<feature type="non-terminal residue" evidence="3">
    <location>
        <position position="1066"/>
    </location>
</feature>
<keyword evidence="4" id="KW-1185">Reference proteome</keyword>
<evidence type="ECO:0000256" key="2">
    <source>
        <dbReference type="SAM" id="MobiDB-lite"/>
    </source>
</evidence>
<dbReference type="Proteomes" id="UP000591073">
    <property type="component" value="Unassembled WGS sequence"/>
</dbReference>
<feature type="region of interest" description="Disordered" evidence="2">
    <location>
        <begin position="361"/>
        <end position="394"/>
    </location>
</feature>
<feature type="region of interest" description="Disordered" evidence="2">
    <location>
        <begin position="1008"/>
        <end position="1033"/>
    </location>
</feature>
<comment type="caution">
    <text evidence="3">The sequence shown here is derived from an EMBL/GenBank/DDBJ whole genome shotgun (WGS) entry which is preliminary data.</text>
</comment>
<feature type="compositionally biased region" description="Polar residues" evidence="2">
    <location>
        <begin position="551"/>
        <end position="569"/>
    </location>
</feature>
<organism evidence="3 4">
    <name type="scientific">Glaucidium brasilianum</name>
    <name type="common">Ferruginous pygmy-owl</name>
    <dbReference type="NCBI Taxonomy" id="78217"/>
    <lineage>
        <taxon>Eukaryota</taxon>
        <taxon>Metazoa</taxon>
        <taxon>Chordata</taxon>
        <taxon>Craniata</taxon>
        <taxon>Vertebrata</taxon>
        <taxon>Euteleostomi</taxon>
        <taxon>Archelosauria</taxon>
        <taxon>Archosauria</taxon>
        <taxon>Dinosauria</taxon>
        <taxon>Saurischia</taxon>
        <taxon>Theropoda</taxon>
        <taxon>Coelurosauria</taxon>
        <taxon>Aves</taxon>
        <taxon>Neognathae</taxon>
        <taxon>Neoaves</taxon>
        <taxon>Telluraves</taxon>
        <taxon>Strigiformes</taxon>
        <taxon>Strigidae</taxon>
        <taxon>Glaucidium</taxon>
    </lineage>
</organism>
<feature type="region of interest" description="Disordered" evidence="2">
    <location>
        <begin position="741"/>
        <end position="764"/>
    </location>
</feature>
<protein>
    <submittedName>
        <fullName evidence="3">CCD73 protein</fullName>
    </submittedName>
</protein>
<gene>
    <name evidence="3" type="primary">Ccdc73</name>
    <name evidence="3" type="ORF">GLABRA_R08704</name>
</gene>
<keyword evidence="1" id="KW-0175">Coiled coil</keyword>
<feature type="coiled-coil region" evidence="1">
    <location>
        <begin position="48"/>
        <end position="118"/>
    </location>
</feature>
<evidence type="ECO:0000256" key="1">
    <source>
        <dbReference type="SAM" id="Coils"/>
    </source>
</evidence>
<feature type="region of interest" description="Disordered" evidence="2">
    <location>
        <begin position="548"/>
        <end position="569"/>
    </location>
</feature>
<dbReference type="InterPro" id="IPR031650">
    <property type="entry name" value="CCDC73"/>
</dbReference>
<feature type="compositionally biased region" description="Polar residues" evidence="2">
    <location>
        <begin position="1014"/>
        <end position="1024"/>
    </location>
</feature>
<proteinExistence type="predicted"/>